<feature type="domain" description="Metallo-beta-lactamase" evidence="1">
    <location>
        <begin position="29"/>
        <end position="250"/>
    </location>
</feature>
<dbReference type="PANTHER" id="PTHR42951:SF4">
    <property type="entry name" value="ACYL-COENZYME A THIOESTERASE MBLAC2"/>
    <property type="match status" value="1"/>
</dbReference>
<dbReference type="InterPro" id="IPR050855">
    <property type="entry name" value="NDM-1-like"/>
</dbReference>
<dbReference type="InterPro" id="IPR001279">
    <property type="entry name" value="Metallo-B-lactamas"/>
</dbReference>
<protein>
    <recommendedName>
        <fullName evidence="1">Metallo-beta-lactamase domain-containing protein</fullName>
    </recommendedName>
</protein>
<dbReference type="EMBL" id="QGMZ01000044">
    <property type="protein sequence ID" value="PWR70309.1"/>
    <property type="molecule type" value="Genomic_DNA"/>
</dbReference>
<dbReference type="GeneID" id="97609853"/>
<accession>A0A2V2MSC6</accession>
<sequence length="568" mass="64610">MLLNETWQEVPGMENARIFPIIRKPDVSCSNVFILNIGDYLIVIDTGNRQDITNTVYSTLISKTIDKEKPVIIIFGHAHFDHIYQGLVDRRIEAVGNTVYVCHAHAEKPLMDGDATYIQSSLVDLPAPPFRIDIPLFSENPDEKIKIEELLSGFSYITELYTIQDTISLRSIRLVFPDKQELIFWEVPGHSPDSMAIQAGKMIHVGDIPFATNPGVAGIVGYNPRELDKTLERVRWILKKRPVSVILTGHGNAIIPAQLHKILDNSEKELKANPHVGVFDRKRVDIAMLHGMDLIDEAHRLFPVIAGKLMVLRYHLDELEEHEIAERLAEIIRDDEIDQLLSNFNAFYKAYTEGKKKDIEVVLRIHQTLQKIRSCLPKHEMEWIVDGTMLRRCENLCVDFLSTLQGIIPSATITALDPVDLIRNSRKTRITSRISDDELLESIDDEKAYRRNLILRLSENQCYANAEIAINLPENQVFIYADSMRLSDLFHAIIDYYETYNARKITFFISYHANDAIISITPDTGCHPELPLSPSLLRSAGYTGGKVKKIPSREKEEIILAFQVAPIP</sequence>
<gene>
    <name evidence="2" type="ORF">DLD82_16015</name>
</gene>
<evidence type="ECO:0000259" key="1">
    <source>
        <dbReference type="SMART" id="SM00849"/>
    </source>
</evidence>
<dbReference type="RefSeq" id="WP_109942135.1">
    <property type="nucleotide sequence ID" value="NZ_CP176366.1"/>
</dbReference>
<dbReference type="PANTHER" id="PTHR42951">
    <property type="entry name" value="METALLO-BETA-LACTAMASE DOMAIN-CONTAINING"/>
    <property type="match status" value="1"/>
</dbReference>
<comment type="caution">
    <text evidence="2">The sequence shown here is derived from an EMBL/GenBank/DDBJ whole genome shotgun (WGS) entry which is preliminary data.</text>
</comment>
<dbReference type="Gene3D" id="3.60.15.10">
    <property type="entry name" value="Ribonuclease Z/Hydroxyacylglutathione hydrolase-like"/>
    <property type="match status" value="1"/>
</dbReference>
<dbReference type="InterPro" id="IPR036866">
    <property type="entry name" value="RibonucZ/Hydroxyglut_hydro"/>
</dbReference>
<dbReference type="Proteomes" id="UP000245934">
    <property type="component" value="Unassembled WGS sequence"/>
</dbReference>
<dbReference type="OrthoDB" id="197151at2157"/>
<organism evidence="2 3">
    <name type="scientific">Methanospirillum stamsii</name>
    <dbReference type="NCBI Taxonomy" id="1277351"/>
    <lineage>
        <taxon>Archaea</taxon>
        <taxon>Methanobacteriati</taxon>
        <taxon>Methanobacteriota</taxon>
        <taxon>Stenosarchaea group</taxon>
        <taxon>Methanomicrobia</taxon>
        <taxon>Methanomicrobiales</taxon>
        <taxon>Methanospirillaceae</taxon>
        <taxon>Methanospirillum</taxon>
    </lineage>
</organism>
<reference evidence="2 3" key="1">
    <citation type="submission" date="2018-05" db="EMBL/GenBank/DDBJ databases">
        <title>Draft genome of Methanospirillum stamsii Pt1.</title>
        <authorList>
            <person name="Dueholm M.S."/>
            <person name="Nielsen P.H."/>
            <person name="Bakmann L.F."/>
            <person name="Otzen D.E."/>
        </authorList>
    </citation>
    <scope>NUCLEOTIDE SEQUENCE [LARGE SCALE GENOMIC DNA]</scope>
    <source>
        <strain evidence="2 3">Pt1</strain>
    </source>
</reference>
<name>A0A2V2MSC6_9EURY</name>
<dbReference type="SUPFAM" id="SSF56281">
    <property type="entry name" value="Metallo-hydrolase/oxidoreductase"/>
    <property type="match status" value="1"/>
</dbReference>
<dbReference type="Pfam" id="PF00753">
    <property type="entry name" value="Lactamase_B"/>
    <property type="match status" value="1"/>
</dbReference>
<keyword evidence="3" id="KW-1185">Reference proteome</keyword>
<dbReference type="SMART" id="SM00849">
    <property type="entry name" value="Lactamase_B"/>
    <property type="match status" value="1"/>
</dbReference>
<evidence type="ECO:0000313" key="3">
    <source>
        <dbReference type="Proteomes" id="UP000245934"/>
    </source>
</evidence>
<proteinExistence type="predicted"/>
<dbReference type="CDD" id="cd06262">
    <property type="entry name" value="metallo-hydrolase-like_MBL-fold"/>
    <property type="match status" value="1"/>
</dbReference>
<evidence type="ECO:0000313" key="2">
    <source>
        <dbReference type="EMBL" id="PWR70309.1"/>
    </source>
</evidence>
<dbReference type="AlphaFoldDB" id="A0A2V2MSC6"/>